<keyword evidence="4" id="KW-0788">Thiol protease</keyword>
<keyword evidence="8" id="KW-1185">Reference proteome</keyword>
<evidence type="ECO:0000256" key="1">
    <source>
        <dbReference type="ARBA" id="ARBA00007074"/>
    </source>
</evidence>
<dbReference type="STRING" id="927083.DB32_006444"/>
<dbReference type="InterPro" id="IPR038765">
    <property type="entry name" value="Papain-like_cys_pep_sf"/>
</dbReference>
<evidence type="ECO:0000256" key="3">
    <source>
        <dbReference type="ARBA" id="ARBA00022801"/>
    </source>
</evidence>
<name>A0A0F6YLC7_9BACT</name>
<dbReference type="Proteomes" id="UP000034883">
    <property type="component" value="Chromosome"/>
</dbReference>
<sequence length="1103" mass="120898">MLAPAIYNSRVSSFHRPSLIAAALALGSAACGGGETTRPDGPGEATAAAAPSGGNPACPASADAPAALPRVNDDERTLEYWLARHAELGDLDAPLLDASEIEAQNAAVASGGEDLPFARRSLAAAPSRALIEGEVRERLAFMRERLASGSYVDPSGARVDATTLARFDAPASIDVQPDLRVAVERIALRCGPQVAPLYSSPPDVAFDRNACSTIERQDPVQVLSRWPGGMLLVRTRYALGWIAQDAPLSPSVPSTDVALWTEGARARARGGMTLRGENGDAIEIDPDVILPIDPGDALRVRFATLAGMQRSVAFSQGSIDPVQRPLTRRAFLTEAFRHLGRPYGWGGRENGVDCSELVMDVLGTFGIEMPRHSARQAEAGSFSITIPPETSEADRLRLLDAAARRGIVLLHFPGHTMIWLGRTTSGEPRILHSFAEYLEPCSGGGETLRRVHRVSITDLELGRGTSRRAFIERLERIVVLGPGPGPELSGVATLRPARPVEPPTDGACSDSVHTRIFQSPAMPHSGAPLRFVITSGEDLGAVDFALRDPSGRVVRPENVHRLGGPPWTWWVEIPQPEAGRWTIAIGDGSRIAACDRVTVARNARDASQAVPLPVGAERRAMRHDEAIWIPRWTWEADTENLYAAFVEQLFAYPDDDRTWRSLTELLRDREHNLLFDHLGLGEEARIELQPDCADLPYFLRAYFAWKLRLPFAFRRCSRGRAGQPPSCGEPVTTLMPHPGGDDVDAFRFFVERNLRPGVHSASGRTAPLDDATDLYPVPLTREALLPGTVFADPYGHLLVIAAWRPQGASGAGVLVGADAQPDGVIGRRTFWRGTFLFTPETNDVGAGFKAWRPVVYDRRANTWATLTNEELRARRGTARDAGPTPWSDQQYTGSADEFYGRMEAIINPRALDPDAMQLALIDALEESVRRRVVSVEVLEEWRQTHPSTIIPMPEGTDIFLTEGPWEDFSTPSRDMRLLVAIDTVVGFPDALRRDPSRWGLREGAELDAAVESARARMRSELERRSFSYTRSDGATQTLTLAELVAREDGIEVAWNPNDCAELRWGAPEGSPEMASCRRHAPADQRARMRVMRAWFANRQRPTR</sequence>
<feature type="region of interest" description="Disordered" evidence="5">
    <location>
        <begin position="32"/>
        <end position="65"/>
    </location>
</feature>
<dbReference type="EMBL" id="CP011125">
    <property type="protein sequence ID" value="AKF09295.1"/>
    <property type="molecule type" value="Genomic_DNA"/>
</dbReference>
<keyword evidence="3" id="KW-0378">Hydrolase</keyword>
<dbReference type="AlphaFoldDB" id="A0A0F6YLC7"/>
<evidence type="ECO:0000313" key="7">
    <source>
        <dbReference type="EMBL" id="AKF09295.1"/>
    </source>
</evidence>
<dbReference type="KEGG" id="samy:DB32_006444"/>
<dbReference type="GO" id="GO:0006508">
    <property type="term" value="P:proteolysis"/>
    <property type="evidence" value="ECO:0007669"/>
    <property type="project" value="UniProtKB-KW"/>
</dbReference>
<protein>
    <recommendedName>
        <fullName evidence="6">NlpC/P60 domain-containing protein</fullName>
    </recommendedName>
</protein>
<dbReference type="Gene3D" id="3.90.1720.10">
    <property type="entry name" value="endopeptidase domain like (from Nostoc punctiforme)"/>
    <property type="match status" value="1"/>
</dbReference>
<evidence type="ECO:0000256" key="5">
    <source>
        <dbReference type="SAM" id="MobiDB-lite"/>
    </source>
</evidence>
<evidence type="ECO:0000256" key="2">
    <source>
        <dbReference type="ARBA" id="ARBA00022670"/>
    </source>
</evidence>
<proteinExistence type="inferred from homology"/>
<evidence type="ECO:0000313" key="8">
    <source>
        <dbReference type="Proteomes" id="UP000034883"/>
    </source>
</evidence>
<dbReference type="SUPFAM" id="SSF54001">
    <property type="entry name" value="Cysteine proteinases"/>
    <property type="match status" value="1"/>
</dbReference>
<gene>
    <name evidence="7" type="ORF">DB32_006444</name>
</gene>
<reference evidence="7 8" key="1">
    <citation type="submission" date="2015-03" db="EMBL/GenBank/DDBJ databases">
        <title>Genome assembly of Sandaracinus amylolyticus DSM 53668.</title>
        <authorList>
            <person name="Sharma G."/>
            <person name="Subramanian S."/>
        </authorList>
    </citation>
    <scope>NUCLEOTIDE SEQUENCE [LARGE SCALE GENOMIC DNA]</scope>
    <source>
        <strain evidence="7 8">DSM 53668</strain>
    </source>
</reference>
<accession>A0A0F6YLC7</accession>
<evidence type="ECO:0000256" key="4">
    <source>
        <dbReference type="ARBA" id="ARBA00022807"/>
    </source>
</evidence>
<dbReference type="Pfam" id="PF00877">
    <property type="entry name" value="NLPC_P60"/>
    <property type="match status" value="1"/>
</dbReference>
<keyword evidence="2" id="KW-0645">Protease</keyword>
<comment type="similarity">
    <text evidence="1">Belongs to the peptidase C40 family.</text>
</comment>
<evidence type="ECO:0000259" key="6">
    <source>
        <dbReference type="Pfam" id="PF00877"/>
    </source>
</evidence>
<dbReference type="GO" id="GO:0008234">
    <property type="term" value="F:cysteine-type peptidase activity"/>
    <property type="evidence" value="ECO:0007669"/>
    <property type="project" value="UniProtKB-KW"/>
</dbReference>
<feature type="domain" description="NlpC/P60" evidence="6">
    <location>
        <begin position="340"/>
        <end position="382"/>
    </location>
</feature>
<organism evidence="7 8">
    <name type="scientific">Sandaracinus amylolyticus</name>
    <dbReference type="NCBI Taxonomy" id="927083"/>
    <lineage>
        <taxon>Bacteria</taxon>
        <taxon>Pseudomonadati</taxon>
        <taxon>Myxococcota</taxon>
        <taxon>Polyangia</taxon>
        <taxon>Polyangiales</taxon>
        <taxon>Sandaracinaceae</taxon>
        <taxon>Sandaracinus</taxon>
    </lineage>
</organism>
<dbReference type="InterPro" id="IPR000064">
    <property type="entry name" value="NLP_P60_dom"/>
</dbReference>
<feature type="compositionally biased region" description="Low complexity" evidence="5">
    <location>
        <begin position="56"/>
        <end position="65"/>
    </location>
</feature>